<dbReference type="RefSeq" id="WP_193927241.1">
    <property type="nucleotide sequence ID" value="NZ_JADEYC010000007.1"/>
</dbReference>
<evidence type="ECO:0000256" key="3">
    <source>
        <dbReference type="SAM" id="SignalP"/>
    </source>
</evidence>
<dbReference type="AlphaFoldDB" id="A0A929FYX8"/>
<evidence type="ECO:0000256" key="2">
    <source>
        <dbReference type="ARBA" id="ARBA00023136"/>
    </source>
</evidence>
<dbReference type="PANTHER" id="PTHR37042:SF4">
    <property type="entry name" value="OUTER MEMBRANE PROTEIN RV1973"/>
    <property type="match status" value="1"/>
</dbReference>
<evidence type="ECO:0000313" key="5">
    <source>
        <dbReference type="Proteomes" id="UP000598360"/>
    </source>
</evidence>
<sequence length="160" mass="16878">MLLSVLSVLCAGAAAGFGVAAHGLRSGASENQALVDGRATQAVVQQTSAAVRTAFSYNHADPAATREQAQQVLIGDAVQQYNGLFGEVERVAVEQGLQFATTVRSAGVTRLVDDRAELLLFVDQQGVRAESPERRSGSAQLGITAQRVGAEWKISRIEVL</sequence>
<dbReference type="Proteomes" id="UP000598360">
    <property type="component" value="Unassembled WGS sequence"/>
</dbReference>
<dbReference type="EMBL" id="JADEYC010000007">
    <property type="protein sequence ID" value="MBE9373809.1"/>
    <property type="molecule type" value="Genomic_DNA"/>
</dbReference>
<evidence type="ECO:0008006" key="6">
    <source>
        <dbReference type="Google" id="ProtNLM"/>
    </source>
</evidence>
<feature type="signal peptide" evidence="3">
    <location>
        <begin position="1"/>
        <end position="20"/>
    </location>
</feature>
<reference evidence="4" key="1">
    <citation type="submission" date="2020-10" db="EMBL/GenBank/DDBJ databases">
        <title>Diversity and distribution of actinomycetes associated with coral in the coast of Hainan.</title>
        <authorList>
            <person name="Li F."/>
        </authorList>
    </citation>
    <scope>NUCLEOTIDE SEQUENCE</scope>
    <source>
        <strain evidence="4">HNM0983</strain>
    </source>
</reference>
<comment type="subcellular location">
    <subcellularLocation>
        <location evidence="1">Membrane</location>
    </subcellularLocation>
</comment>
<dbReference type="GO" id="GO:0016020">
    <property type="term" value="C:membrane"/>
    <property type="evidence" value="ECO:0007669"/>
    <property type="project" value="UniProtKB-SubCell"/>
</dbReference>
<gene>
    <name evidence="4" type="ORF">IQ251_05030</name>
</gene>
<accession>A0A929FYX8</accession>
<dbReference type="PANTHER" id="PTHR37042">
    <property type="entry name" value="OUTER MEMBRANE PROTEIN RV1973"/>
    <property type="match status" value="1"/>
</dbReference>
<proteinExistence type="predicted"/>
<feature type="chain" id="PRO_5037944739" description="Mce-associated membrane protein" evidence="3">
    <location>
        <begin position="21"/>
        <end position="160"/>
    </location>
</feature>
<name>A0A929FYX8_9PSEU</name>
<evidence type="ECO:0000256" key="1">
    <source>
        <dbReference type="ARBA" id="ARBA00004370"/>
    </source>
</evidence>
<organism evidence="4 5">
    <name type="scientific">Saccharopolyspora montiporae</name>
    <dbReference type="NCBI Taxonomy" id="2781240"/>
    <lineage>
        <taxon>Bacteria</taxon>
        <taxon>Bacillati</taxon>
        <taxon>Actinomycetota</taxon>
        <taxon>Actinomycetes</taxon>
        <taxon>Pseudonocardiales</taxon>
        <taxon>Pseudonocardiaceae</taxon>
        <taxon>Saccharopolyspora</taxon>
    </lineage>
</organism>
<comment type="caution">
    <text evidence="4">The sequence shown here is derived from an EMBL/GenBank/DDBJ whole genome shotgun (WGS) entry which is preliminary data.</text>
</comment>
<keyword evidence="2" id="KW-0472">Membrane</keyword>
<evidence type="ECO:0000313" key="4">
    <source>
        <dbReference type="EMBL" id="MBE9373809.1"/>
    </source>
</evidence>
<keyword evidence="5" id="KW-1185">Reference proteome</keyword>
<keyword evidence="3" id="KW-0732">Signal</keyword>
<protein>
    <recommendedName>
        <fullName evidence="6">Mce-associated membrane protein</fullName>
    </recommendedName>
</protein>